<keyword evidence="4" id="KW-1185">Reference proteome</keyword>
<feature type="transmembrane region" description="Helical" evidence="2">
    <location>
        <begin position="300"/>
        <end position="316"/>
    </location>
</feature>
<keyword evidence="2" id="KW-0812">Transmembrane</keyword>
<feature type="transmembrane region" description="Helical" evidence="2">
    <location>
        <begin position="79"/>
        <end position="100"/>
    </location>
</feature>
<evidence type="ECO:0000313" key="4">
    <source>
        <dbReference type="Proteomes" id="UP000694044"/>
    </source>
</evidence>
<reference evidence="3" key="1">
    <citation type="submission" date="2021-02" db="EMBL/GenBank/DDBJ databases">
        <authorList>
            <person name="Palmer J.M."/>
        </authorList>
    </citation>
    <scope>NUCLEOTIDE SEQUENCE</scope>
    <source>
        <strain evidence="3">SCRP734</strain>
    </source>
</reference>
<dbReference type="Proteomes" id="UP000694044">
    <property type="component" value="Unassembled WGS sequence"/>
</dbReference>
<dbReference type="OrthoDB" id="101428at2759"/>
<feature type="transmembrane region" description="Helical" evidence="2">
    <location>
        <begin position="528"/>
        <end position="551"/>
    </location>
</feature>
<feature type="region of interest" description="Disordered" evidence="1">
    <location>
        <begin position="238"/>
        <end position="259"/>
    </location>
</feature>
<feature type="transmembrane region" description="Helical" evidence="2">
    <location>
        <begin position="362"/>
        <end position="389"/>
    </location>
</feature>
<protein>
    <recommendedName>
        <fullName evidence="5">Transmembrane protein</fullName>
    </recommendedName>
</protein>
<keyword evidence="2" id="KW-0472">Membrane</keyword>
<gene>
    <name evidence="3" type="ORF">PHYPSEUDO_002574</name>
</gene>
<evidence type="ECO:0000313" key="3">
    <source>
        <dbReference type="EMBL" id="KAG7384459.1"/>
    </source>
</evidence>
<feature type="transmembrane region" description="Helical" evidence="2">
    <location>
        <begin position="276"/>
        <end position="294"/>
    </location>
</feature>
<evidence type="ECO:0000256" key="2">
    <source>
        <dbReference type="SAM" id="Phobius"/>
    </source>
</evidence>
<proteinExistence type="predicted"/>
<organism evidence="3 4">
    <name type="scientific">Phytophthora pseudosyringae</name>
    <dbReference type="NCBI Taxonomy" id="221518"/>
    <lineage>
        <taxon>Eukaryota</taxon>
        <taxon>Sar</taxon>
        <taxon>Stramenopiles</taxon>
        <taxon>Oomycota</taxon>
        <taxon>Peronosporomycetes</taxon>
        <taxon>Peronosporales</taxon>
        <taxon>Peronosporaceae</taxon>
        <taxon>Phytophthora</taxon>
    </lineage>
</organism>
<feature type="transmembrane region" description="Helical" evidence="2">
    <location>
        <begin position="194"/>
        <end position="214"/>
    </location>
</feature>
<evidence type="ECO:0008006" key="5">
    <source>
        <dbReference type="Google" id="ProtNLM"/>
    </source>
</evidence>
<dbReference type="EMBL" id="JAGDFM010000147">
    <property type="protein sequence ID" value="KAG7384459.1"/>
    <property type="molecule type" value="Genomic_DNA"/>
</dbReference>
<feature type="transmembrane region" description="Helical" evidence="2">
    <location>
        <begin position="165"/>
        <end position="182"/>
    </location>
</feature>
<keyword evidence="2" id="KW-1133">Transmembrane helix</keyword>
<evidence type="ECO:0000256" key="1">
    <source>
        <dbReference type="SAM" id="MobiDB-lite"/>
    </source>
</evidence>
<dbReference type="AlphaFoldDB" id="A0A8T1VWT2"/>
<feature type="compositionally biased region" description="Low complexity" evidence="1">
    <location>
        <begin position="238"/>
        <end position="251"/>
    </location>
</feature>
<sequence>MASQAPILASPRVAPLRESFSFTSVTSDQPVRDAVVSKSAIALLPRPENRQLQHYSTQLRLQLQWRPAAKLQLLMLRNAVGCVVAAGLANGCFYSGNIFSLKSSTEQSRPEFLMATLVWTAVVHSVKMTAAYLPSLMTQRFLKFPDYTPGLWFCAKKLVKGTSSYFAVSLAGMVAIGLLIQHTSLMCEHFGYKLHFYLGNLLNLVFTTGIAIVARRIYYEETYLGHDQVSDNSESRQAAHSAATRAATPPARKAHRPPNYRSTSFWREYMVQFPKAILVAFCGAFVHLVSWYGALNRGTMVIMGFTILGIVIKLALQEAARHYILKKQIRSVRTMCVLVGLPTVLIDTQTRIVLLGTQTNTFLVAGTVAMAAAEICLRVGKAAFVLWTIRRRANALEQKLLDLSATAPQSREGGPSPTSLKLEFELWKRQVISYHTAEVTADMYAEYISIGCSQSIVFWWVGHPLYPALQVTETESAMNLQDVARWRFNQGAMLAFQFMVENVVDYVCVVMEMAAGIDFERIESLSTFLGVLFMMMAVLNINLSSVVYLSVT</sequence>
<accession>A0A8T1VWT2</accession>
<name>A0A8T1VWT2_9STRA</name>
<feature type="transmembrane region" description="Helical" evidence="2">
    <location>
        <begin position="112"/>
        <end position="133"/>
    </location>
</feature>
<comment type="caution">
    <text evidence="3">The sequence shown here is derived from an EMBL/GenBank/DDBJ whole genome shotgun (WGS) entry which is preliminary data.</text>
</comment>